<gene>
    <name evidence="2" type="ORF">GHO27_28245</name>
</gene>
<dbReference type="Gene3D" id="3.60.120.10">
    <property type="entry name" value="Anthranilate synthase"/>
    <property type="match status" value="1"/>
</dbReference>
<dbReference type="PANTHER" id="PTHR42839">
    <property type="entry name" value="ISOCHORISMATE SYNTHASE ENTC"/>
    <property type="match status" value="1"/>
</dbReference>
<dbReference type="Proteomes" id="UP000478064">
    <property type="component" value="Unassembled WGS sequence"/>
</dbReference>
<evidence type="ECO:0000313" key="3">
    <source>
        <dbReference type="Proteomes" id="UP000478064"/>
    </source>
</evidence>
<evidence type="ECO:0000313" key="2">
    <source>
        <dbReference type="EMBL" id="MQU09529.1"/>
    </source>
</evidence>
<feature type="non-terminal residue" evidence="2">
    <location>
        <position position="279"/>
    </location>
</feature>
<protein>
    <submittedName>
        <fullName evidence="2">Isochorismate synthase</fullName>
    </submittedName>
</protein>
<organism evidence="2 3">
    <name type="scientific">Pseudomonas helleri</name>
    <dbReference type="NCBI Taxonomy" id="1608996"/>
    <lineage>
        <taxon>Bacteria</taxon>
        <taxon>Pseudomonadati</taxon>
        <taxon>Pseudomonadota</taxon>
        <taxon>Gammaproteobacteria</taxon>
        <taxon>Pseudomonadales</taxon>
        <taxon>Pseudomonadaceae</taxon>
        <taxon>Pseudomonas</taxon>
    </lineage>
</organism>
<dbReference type="Pfam" id="PF00425">
    <property type="entry name" value="Chorismate_bind"/>
    <property type="match status" value="1"/>
</dbReference>
<sequence>MDVNALQRLFEQAREQAEVAQRPVLTVYACPAPGLDPLHLYACHRQGFFWSAQPPGLTLFGLGCEWQTQASGPQRMAQVQQQWTQLCGETRIEGSQPALLFGGLRFDEQRAPSPHWDGFADASFHLAHWLVSEDVGGRWLRCQRCIDAHSDPQALAHDSLAVLQTLLDTPPAASPCPGVIERNALPALQWQAKVESALQAIDSGELNKVVLARHVEYQLDAPLDSATVMRRLYDQRARAHLFSVHRGAKCFMGATPERLLACRDGHLLTHALAGRRSGV</sequence>
<dbReference type="SUPFAM" id="SSF56322">
    <property type="entry name" value="ADC synthase"/>
    <property type="match status" value="1"/>
</dbReference>
<proteinExistence type="predicted"/>
<comment type="caution">
    <text evidence="2">The sequence shown here is derived from an EMBL/GenBank/DDBJ whole genome shotgun (WGS) entry which is preliminary data.</text>
</comment>
<dbReference type="AlphaFoldDB" id="A0A6L5I1M9"/>
<name>A0A6L5I1M9_9PSED</name>
<dbReference type="InterPro" id="IPR015890">
    <property type="entry name" value="Chorismate_C"/>
</dbReference>
<dbReference type="InterPro" id="IPR005801">
    <property type="entry name" value="ADC_synthase"/>
</dbReference>
<evidence type="ECO:0000259" key="1">
    <source>
        <dbReference type="Pfam" id="PF00425"/>
    </source>
</evidence>
<dbReference type="EMBL" id="WIVU01000143">
    <property type="protein sequence ID" value="MQU09529.1"/>
    <property type="molecule type" value="Genomic_DNA"/>
</dbReference>
<dbReference type="PANTHER" id="PTHR42839:SF2">
    <property type="entry name" value="ISOCHORISMATE SYNTHASE ENTC"/>
    <property type="match status" value="1"/>
</dbReference>
<feature type="domain" description="Chorismate-utilising enzyme C-terminal" evidence="1">
    <location>
        <begin position="189"/>
        <end position="276"/>
    </location>
</feature>
<accession>A0A6L5I1M9</accession>
<reference evidence="2 3" key="1">
    <citation type="submission" date="2019-10" db="EMBL/GenBank/DDBJ databases">
        <title>Evaluation of single-gene subtyping targets for Pseudomonas.</title>
        <authorList>
            <person name="Reichler S.J."/>
            <person name="Orsi R.H."/>
            <person name="Wiedmann M."/>
            <person name="Martin N.H."/>
            <person name="Murphy S.I."/>
        </authorList>
    </citation>
    <scope>NUCLEOTIDE SEQUENCE [LARGE SCALE GENOMIC DNA]</scope>
    <source>
        <strain evidence="2 3">FSL R10-1637</strain>
    </source>
</reference>